<evidence type="ECO:0000313" key="3">
    <source>
        <dbReference type="EMBL" id="GAO99233.1"/>
    </source>
</evidence>
<dbReference type="RefSeq" id="WP_061992658.1">
    <property type="nucleotide sequence ID" value="NZ_DF967986.1"/>
</dbReference>
<evidence type="ECO:0000256" key="2">
    <source>
        <dbReference type="SAM" id="SignalP"/>
    </source>
</evidence>
<feature type="compositionally biased region" description="Low complexity" evidence="1">
    <location>
        <begin position="246"/>
        <end position="258"/>
    </location>
</feature>
<gene>
    <name evidence="3" type="ORF">FFIC_090570</name>
</gene>
<sequence length="277" mass="29829">MQKKLKIITGIATAAILLGGTFAFADMGHPSHASKSSATKTSQVTHKSQHGKSSSGSTNNDSNKISLVQNALIGHGFEIEPVTYNGLDVDTAMGQPNAPQNLVHDYTQFYYFTDAHSDRTTGLGMYVGSQTKQYQITDTALILDDGQYKIPYQITNGKVTFNQWSQSFDNQNTFVFSFKESSDAKSIIDEKPVQDGINKDQKDYPNEGGSQSANSSSDSQSSSSSSNDDNDNNDSTYNDDTDNTDQDSSSSSSQNNSQGDDDANNQSAPTTGDQDAA</sequence>
<feature type="compositionally biased region" description="Low complexity" evidence="1">
    <location>
        <begin position="32"/>
        <end position="58"/>
    </location>
</feature>
<accession>A0A0K8MGA7</accession>
<feature type="region of interest" description="Disordered" evidence="1">
    <location>
        <begin position="32"/>
        <end position="62"/>
    </location>
</feature>
<reference evidence="3 4" key="1">
    <citation type="journal article" date="2015" name="BMC Genomics">
        <title>Comparative genomics of Fructobacillus spp. and Leuconostoc spp. reveals niche-specific evolution of Fructobacillus spp.</title>
        <authorList>
            <person name="Endo A."/>
            <person name="Tanizawa Y."/>
            <person name="Tanaka N."/>
            <person name="Maeno S."/>
            <person name="Kumar H."/>
            <person name="Shiwa Y."/>
            <person name="Okada S."/>
            <person name="Yoshikawa H."/>
            <person name="Dicks L."/>
            <person name="Nakagawa J."/>
            <person name="Arita M."/>
        </authorList>
    </citation>
    <scope>NUCLEOTIDE SEQUENCE [LARGE SCALE GENOMIC DNA]</scope>
    <source>
        <strain evidence="3 4">JCM 12225</strain>
    </source>
</reference>
<protein>
    <submittedName>
        <fullName evidence="3">Uncharacterized protein</fullName>
    </submittedName>
</protein>
<keyword evidence="4" id="KW-1185">Reference proteome</keyword>
<feature type="signal peptide" evidence="2">
    <location>
        <begin position="1"/>
        <end position="25"/>
    </location>
</feature>
<evidence type="ECO:0000256" key="1">
    <source>
        <dbReference type="SAM" id="MobiDB-lite"/>
    </source>
</evidence>
<dbReference type="AlphaFoldDB" id="A0A0K8MGA7"/>
<feature type="chain" id="PRO_5005512759" evidence="2">
    <location>
        <begin position="26"/>
        <end position="277"/>
    </location>
</feature>
<feature type="compositionally biased region" description="Acidic residues" evidence="1">
    <location>
        <begin position="228"/>
        <end position="245"/>
    </location>
</feature>
<dbReference type="EMBL" id="DF967986">
    <property type="protein sequence ID" value="GAO99233.1"/>
    <property type="molecule type" value="Genomic_DNA"/>
</dbReference>
<dbReference type="OrthoDB" id="2200318at2"/>
<feature type="compositionally biased region" description="Polar residues" evidence="1">
    <location>
        <begin position="268"/>
        <end position="277"/>
    </location>
</feature>
<name>A0A0K8MGA7_9LACO</name>
<dbReference type="Proteomes" id="UP000253891">
    <property type="component" value="Unassembled WGS sequence"/>
</dbReference>
<proteinExistence type="predicted"/>
<evidence type="ECO:0000313" key="4">
    <source>
        <dbReference type="Proteomes" id="UP000253891"/>
    </source>
</evidence>
<keyword evidence="2" id="KW-0732">Signal</keyword>
<feature type="compositionally biased region" description="Low complexity" evidence="1">
    <location>
        <begin position="210"/>
        <end position="227"/>
    </location>
</feature>
<feature type="region of interest" description="Disordered" evidence="1">
    <location>
        <begin position="186"/>
        <end position="277"/>
    </location>
</feature>
<organism evidence="3 4">
    <name type="scientific">Fructobacillus ficulneus</name>
    <dbReference type="NCBI Taxonomy" id="157463"/>
    <lineage>
        <taxon>Bacteria</taxon>
        <taxon>Bacillati</taxon>
        <taxon>Bacillota</taxon>
        <taxon>Bacilli</taxon>
        <taxon>Lactobacillales</taxon>
        <taxon>Lactobacillaceae</taxon>
        <taxon>Fructobacillus</taxon>
    </lineage>
</organism>
<feature type="compositionally biased region" description="Basic and acidic residues" evidence="1">
    <location>
        <begin position="186"/>
        <end position="205"/>
    </location>
</feature>